<protein>
    <submittedName>
        <fullName evidence="2">Uncharacterized protein</fullName>
    </submittedName>
</protein>
<dbReference type="Proteomes" id="UP000886812">
    <property type="component" value="Unassembled WGS sequence"/>
</dbReference>
<reference evidence="2" key="2">
    <citation type="journal article" date="2021" name="PeerJ">
        <title>Extensive microbial diversity within the chicken gut microbiome revealed by metagenomics and culture.</title>
        <authorList>
            <person name="Gilroy R."/>
            <person name="Ravi A."/>
            <person name="Getino M."/>
            <person name="Pursley I."/>
            <person name="Horton D.L."/>
            <person name="Alikhan N.F."/>
            <person name="Baker D."/>
            <person name="Gharbi K."/>
            <person name="Hall N."/>
            <person name="Watson M."/>
            <person name="Adriaenssens E.M."/>
            <person name="Foster-Nyarko E."/>
            <person name="Jarju S."/>
            <person name="Secka A."/>
            <person name="Antonio M."/>
            <person name="Oren A."/>
            <person name="Chaudhuri R.R."/>
            <person name="La Ragione R."/>
            <person name="Hildebrand F."/>
            <person name="Pallen M.J."/>
        </authorList>
    </citation>
    <scope>NUCLEOTIDE SEQUENCE</scope>
    <source>
        <strain evidence="2">10669</strain>
    </source>
</reference>
<dbReference type="AlphaFoldDB" id="A0A9D1NJV6"/>
<feature type="compositionally biased region" description="Basic and acidic residues" evidence="1">
    <location>
        <begin position="14"/>
        <end position="28"/>
    </location>
</feature>
<feature type="region of interest" description="Disordered" evidence="1">
    <location>
        <begin position="1"/>
        <end position="28"/>
    </location>
</feature>
<dbReference type="EMBL" id="DVOG01000091">
    <property type="protein sequence ID" value="HIV04221.1"/>
    <property type="molecule type" value="Genomic_DNA"/>
</dbReference>
<name>A0A9D1NJV6_9BACT</name>
<reference evidence="2" key="1">
    <citation type="submission" date="2020-10" db="EMBL/GenBank/DDBJ databases">
        <authorList>
            <person name="Gilroy R."/>
        </authorList>
    </citation>
    <scope>NUCLEOTIDE SEQUENCE</scope>
    <source>
        <strain evidence="2">10669</strain>
    </source>
</reference>
<organism evidence="2 3">
    <name type="scientific">Candidatus Spyradosoma merdigallinarum</name>
    <dbReference type="NCBI Taxonomy" id="2840950"/>
    <lineage>
        <taxon>Bacteria</taxon>
        <taxon>Pseudomonadati</taxon>
        <taxon>Verrucomicrobiota</taxon>
        <taxon>Opitutia</taxon>
        <taxon>Opitutia incertae sedis</taxon>
        <taxon>Candidatus Spyradosoma</taxon>
    </lineage>
</organism>
<feature type="region of interest" description="Disordered" evidence="1">
    <location>
        <begin position="71"/>
        <end position="103"/>
    </location>
</feature>
<proteinExistence type="predicted"/>
<sequence>MKDSENSSDAGSDENGRRQISRGEGEWRDILRRADRETARFLGFYEETFRAEQDAAGDRLDRCALAMGWHLGAPEEGDDDSGDARGNAADFSPEQLPGDSLPSPAVPAPDFSAVYSLHNLPECIAVGALFRFARSRWCALWKSPHGAKLSAETAAALSETLSSAQRDMMLAVDAEDALEFGLAVCLMKNAHAALNRHFALMEKLSVPKQDQACARASRELRCALMDLRDVCLRVLLDARRELEKNARDGEA</sequence>
<accession>A0A9D1NJV6</accession>
<evidence type="ECO:0000313" key="3">
    <source>
        <dbReference type="Proteomes" id="UP000886812"/>
    </source>
</evidence>
<evidence type="ECO:0000313" key="2">
    <source>
        <dbReference type="EMBL" id="HIV04221.1"/>
    </source>
</evidence>
<evidence type="ECO:0000256" key="1">
    <source>
        <dbReference type="SAM" id="MobiDB-lite"/>
    </source>
</evidence>
<comment type="caution">
    <text evidence="2">The sequence shown here is derived from an EMBL/GenBank/DDBJ whole genome shotgun (WGS) entry which is preliminary data.</text>
</comment>
<gene>
    <name evidence="2" type="ORF">IAC75_03610</name>
</gene>